<keyword evidence="2 6" id="KW-0732">Signal</keyword>
<dbReference type="InterPro" id="IPR011250">
    <property type="entry name" value="OMP/PagP_B-barrel"/>
</dbReference>
<evidence type="ECO:0000256" key="2">
    <source>
        <dbReference type="ARBA" id="ARBA00022729"/>
    </source>
</evidence>
<keyword evidence="3" id="KW-0472">Membrane</keyword>
<dbReference type="InterPro" id="IPR051692">
    <property type="entry name" value="OMP-like"/>
</dbReference>
<keyword evidence="9" id="KW-1185">Reference proteome</keyword>
<proteinExistence type="inferred from homology"/>
<evidence type="ECO:0000256" key="4">
    <source>
        <dbReference type="ARBA" id="ARBA00023237"/>
    </source>
</evidence>
<comment type="caution">
    <text evidence="8">The sequence shown here is derived from an EMBL/GenBank/DDBJ whole genome shotgun (WGS) entry which is preliminary data.</text>
</comment>
<dbReference type="PANTHER" id="PTHR34001">
    <property type="entry name" value="BLL7405 PROTEIN"/>
    <property type="match status" value="1"/>
</dbReference>
<comment type="similarity">
    <text evidence="5">Belongs to the Omp25/RopB family.</text>
</comment>
<feature type="chain" id="PRO_5045046050" evidence="6">
    <location>
        <begin position="20"/>
        <end position="218"/>
    </location>
</feature>
<dbReference type="EMBL" id="BSPC01000069">
    <property type="protein sequence ID" value="GLS23285.1"/>
    <property type="molecule type" value="Genomic_DNA"/>
</dbReference>
<protein>
    <submittedName>
        <fullName evidence="8">Porin</fullName>
    </submittedName>
</protein>
<dbReference type="RefSeq" id="WP_284316199.1">
    <property type="nucleotide sequence ID" value="NZ_BSPC01000069.1"/>
</dbReference>
<feature type="domain" description="Outer membrane protein beta-barrel" evidence="7">
    <location>
        <begin position="6"/>
        <end position="218"/>
    </location>
</feature>
<reference evidence="9" key="1">
    <citation type="journal article" date="2019" name="Int. J. Syst. Evol. Microbiol.">
        <title>The Global Catalogue of Microorganisms (GCM) 10K type strain sequencing project: providing services to taxonomists for standard genome sequencing and annotation.</title>
        <authorList>
            <consortium name="The Broad Institute Genomics Platform"/>
            <consortium name="The Broad Institute Genome Sequencing Center for Infectious Disease"/>
            <person name="Wu L."/>
            <person name="Ma J."/>
        </authorList>
    </citation>
    <scope>NUCLEOTIDE SEQUENCE [LARGE SCALE GENOMIC DNA]</scope>
    <source>
        <strain evidence="9">NBRC 101365</strain>
    </source>
</reference>
<evidence type="ECO:0000313" key="9">
    <source>
        <dbReference type="Proteomes" id="UP001156882"/>
    </source>
</evidence>
<evidence type="ECO:0000256" key="6">
    <source>
        <dbReference type="SAM" id="SignalP"/>
    </source>
</evidence>
<gene>
    <name evidence="8" type="ORF">GCM10007874_63050</name>
</gene>
<name>A0ABQ6CT43_9HYPH</name>
<accession>A0ABQ6CT43</accession>
<dbReference type="Proteomes" id="UP001156882">
    <property type="component" value="Unassembled WGS sequence"/>
</dbReference>
<organism evidence="8 9">
    <name type="scientific">Labrys miyagiensis</name>
    <dbReference type="NCBI Taxonomy" id="346912"/>
    <lineage>
        <taxon>Bacteria</taxon>
        <taxon>Pseudomonadati</taxon>
        <taxon>Pseudomonadota</taxon>
        <taxon>Alphaproteobacteria</taxon>
        <taxon>Hyphomicrobiales</taxon>
        <taxon>Xanthobacteraceae</taxon>
        <taxon>Labrys</taxon>
    </lineage>
</organism>
<dbReference type="Pfam" id="PF13505">
    <property type="entry name" value="OMP_b-brl"/>
    <property type="match status" value="1"/>
</dbReference>
<feature type="signal peptide" evidence="6">
    <location>
        <begin position="1"/>
        <end position="19"/>
    </location>
</feature>
<comment type="subcellular location">
    <subcellularLocation>
        <location evidence="1">Cell outer membrane</location>
    </subcellularLocation>
</comment>
<dbReference type="InterPro" id="IPR027385">
    <property type="entry name" value="Beta-barrel_OMP"/>
</dbReference>
<evidence type="ECO:0000313" key="8">
    <source>
        <dbReference type="EMBL" id="GLS23285.1"/>
    </source>
</evidence>
<dbReference type="SUPFAM" id="SSF56925">
    <property type="entry name" value="OMPA-like"/>
    <property type="match status" value="1"/>
</dbReference>
<keyword evidence="4" id="KW-0998">Cell outer membrane</keyword>
<evidence type="ECO:0000256" key="3">
    <source>
        <dbReference type="ARBA" id="ARBA00023136"/>
    </source>
</evidence>
<dbReference type="Gene3D" id="2.40.160.20">
    <property type="match status" value="1"/>
</dbReference>
<sequence length="218" mass="22961">MKLRLALAAVLLTSVPAFAADLAPQTVEPAAPVAAPVYNWTGFYAGLHAGALIGQGKLDAADFNSTGFIGGVHAGYNAQFDGGFVVGLETDIDYSSFNKSETITDTTGAAFHAKFKNEWDGSTRARVGYAFDNILPYVTGGVAYGDEKVSVTGVGSNSDTRVGWTAGAGVEYAVDQNWIVRGEARYIDLGSKNVSLGGTRHKVKFDGTDLNLGVSYKF</sequence>
<dbReference type="PANTHER" id="PTHR34001:SF3">
    <property type="entry name" value="BLL7405 PROTEIN"/>
    <property type="match status" value="1"/>
</dbReference>
<evidence type="ECO:0000259" key="7">
    <source>
        <dbReference type="Pfam" id="PF13505"/>
    </source>
</evidence>
<evidence type="ECO:0000256" key="5">
    <source>
        <dbReference type="ARBA" id="ARBA00038306"/>
    </source>
</evidence>
<evidence type="ECO:0000256" key="1">
    <source>
        <dbReference type="ARBA" id="ARBA00004442"/>
    </source>
</evidence>